<dbReference type="EMBL" id="BAIV01000021">
    <property type="protein sequence ID" value="GAE84959.1"/>
    <property type="molecule type" value="Genomic_DNA"/>
</dbReference>
<sequence>MVKVPFSMENSWFSGNSVLTTYVLDELLGTKLRALYQRKKGRDLFDLYKALSTTEVDPEIIVRCYKRYMDFSVSKPPTYKQFMQNMESKMIDPDFMGDMENLLHSDEIYDIQKAYEIVKEKIIDRLIE</sequence>
<proteinExistence type="predicted"/>
<organism evidence="1 2">
    <name type="scientific">Bacteroides reticulotermitis JCM 10512</name>
    <dbReference type="NCBI Taxonomy" id="1445607"/>
    <lineage>
        <taxon>Bacteria</taxon>
        <taxon>Pseudomonadati</taxon>
        <taxon>Bacteroidota</taxon>
        <taxon>Bacteroidia</taxon>
        <taxon>Bacteroidales</taxon>
        <taxon>Bacteroidaceae</taxon>
        <taxon>Bacteroides</taxon>
    </lineage>
</organism>
<reference evidence="1 2" key="1">
    <citation type="journal article" date="2014" name="Genome Announc.">
        <title>Draft Genome Sequence of Bacteroides reticulotermitis Strain JCM 10512T, Isolated from the Gut of a Termite.</title>
        <authorList>
            <person name="Yuki M."/>
            <person name="Oshima K."/>
            <person name="Suda W."/>
            <person name="Sakamoto M."/>
            <person name="Iida T."/>
            <person name="Hattori M."/>
            <person name="Ohkuma M."/>
        </authorList>
    </citation>
    <scope>NUCLEOTIDE SEQUENCE [LARGE SCALE GENOMIC DNA]</scope>
    <source>
        <strain evidence="1 2">JCM 10512</strain>
    </source>
</reference>
<evidence type="ECO:0000313" key="1">
    <source>
        <dbReference type="EMBL" id="GAE84959.1"/>
    </source>
</evidence>
<evidence type="ECO:0000313" key="2">
    <source>
        <dbReference type="Proteomes" id="UP000019131"/>
    </source>
</evidence>
<dbReference type="AlphaFoldDB" id="W4UWU0"/>
<keyword evidence="2" id="KW-1185">Reference proteome</keyword>
<comment type="caution">
    <text evidence="1">The sequence shown here is derived from an EMBL/GenBank/DDBJ whole genome shotgun (WGS) entry which is preliminary data.</text>
</comment>
<dbReference type="Proteomes" id="UP000019131">
    <property type="component" value="Unassembled WGS sequence"/>
</dbReference>
<dbReference type="Pfam" id="PF08843">
    <property type="entry name" value="AbiEii"/>
    <property type="match status" value="1"/>
</dbReference>
<evidence type="ECO:0008006" key="3">
    <source>
        <dbReference type="Google" id="ProtNLM"/>
    </source>
</evidence>
<dbReference type="STRING" id="1445607.JCM10512_3343"/>
<protein>
    <recommendedName>
        <fullName evidence="3">Nucleotidyl transferase AbiEii toxin, Type IV TA system</fullName>
    </recommendedName>
</protein>
<gene>
    <name evidence="1" type="ORF">JCM10512_3343</name>
</gene>
<name>W4UWU0_9BACE</name>
<dbReference type="InterPro" id="IPR014942">
    <property type="entry name" value="AbiEii"/>
</dbReference>
<accession>W4UWU0</accession>